<evidence type="ECO:0000313" key="9">
    <source>
        <dbReference type="Proteomes" id="UP000220102"/>
    </source>
</evidence>
<evidence type="ECO:0000256" key="4">
    <source>
        <dbReference type="ARBA" id="ARBA00023136"/>
    </source>
</evidence>
<dbReference type="AlphaFoldDB" id="A0A2A8CYH2"/>
<feature type="domain" description="Calcineurin-like phosphoesterase" evidence="7">
    <location>
        <begin position="20"/>
        <end position="219"/>
    </location>
</feature>
<dbReference type="PANTHER" id="PTHR34990:SF2">
    <property type="entry name" value="BLL8164 PROTEIN"/>
    <property type="match status" value="1"/>
</dbReference>
<evidence type="ECO:0000256" key="3">
    <source>
        <dbReference type="ARBA" id="ARBA00022723"/>
    </source>
</evidence>
<gene>
    <name evidence="8" type="ORF">CRI94_09725</name>
</gene>
<evidence type="ECO:0000256" key="1">
    <source>
        <dbReference type="ARBA" id="ARBA00022475"/>
    </source>
</evidence>
<evidence type="ECO:0000313" key="8">
    <source>
        <dbReference type="EMBL" id="PEN13680.1"/>
    </source>
</evidence>
<dbReference type="InterPro" id="IPR004843">
    <property type="entry name" value="Calcineurin-like_PHP"/>
</dbReference>
<evidence type="ECO:0000259" key="7">
    <source>
        <dbReference type="Pfam" id="PF00149"/>
    </source>
</evidence>
<name>A0A2A8CYH2_9BACT</name>
<dbReference type="InterPro" id="IPR043461">
    <property type="entry name" value="LpxH-like"/>
</dbReference>
<dbReference type="EMBL" id="PDEQ01000004">
    <property type="protein sequence ID" value="PEN13680.1"/>
    <property type="molecule type" value="Genomic_DNA"/>
</dbReference>
<comment type="caution">
    <text evidence="8">The sequence shown here is derived from an EMBL/GenBank/DDBJ whole genome shotgun (WGS) entry which is preliminary data.</text>
</comment>
<keyword evidence="4" id="KW-0472">Membrane</keyword>
<sequence>MDLNPESSSELDISSPTRYRTIWISDVHLGLRESKAEFLMDFLEKTDAHTYYLVGDIIDGWALKRSWYWPSTHNNVVQCLLDIASTSDVVYIPGNHDEAARAFPGIRLGGIHLKKEATHTTADGRRFLLLHGDEFDGVIRHARWLSRLGAVAYTGILKLNRYVNRGRRWLGMPYWSLSSYLKRRTKKAVQFIADFEDAVARRARLENVDGVVCGHIHHPEMRTIHGVQYINTGDWVESCTALVEHMDGRMELLRWLPDGRGITEPIAAAPACSIQSATDGYEGRGDGREAPSNPVVTPSATSGDGQACRVPSPPGQEAVET</sequence>
<dbReference type="Gene3D" id="3.60.21.10">
    <property type="match status" value="1"/>
</dbReference>
<protein>
    <submittedName>
        <fullName evidence="8">UDP-2,3-diacylglucosamine hydrolase</fullName>
    </submittedName>
</protein>
<evidence type="ECO:0000256" key="5">
    <source>
        <dbReference type="ARBA" id="ARBA00023211"/>
    </source>
</evidence>
<keyword evidence="3" id="KW-0479">Metal-binding</keyword>
<feature type="compositionally biased region" description="Polar residues" evidence="6">
    <location>
        <begin position="294"/>
        <end position="304"/>
    </location>
</feature>
<dbReference type="SUPFAM" id="SSF56300">
    <property type="entry name" value="Metallo-dependent phosphatases"/>
    <property type="match status" value="1"/>
</dbReference>
<dbReference type="Pfam" id="PF00149">
    <property type="entry name" value="Metallophos"/>
    <property type="match status" value="1"/>
</dbReference>
<dbReference type="GO" id="GO:0008758">
    <property type="term" value="F:UDP-2,3-diacylglucosamine hydrolase activity"/>
    <property type="evidence" value="ECO:0007669"/>
    <property type="project" value="TreeGrafter"/>
</dbReference>
<dbReference type="GO" id="GO:0046872">
    <property type="term" value="F:metal ion binding"/>
    <property type="evidence" value="ECO:0007669"/>
    <property type="project" value="UniProtKB-KW"/>
</dbReference>
<keyword evidence="8" id="KW-0378">Hydrolase</keyword>
<dbReference type="Proteomes" id="UP000220102">
    <property type="component" value="Unassembled WGS sequence"/>
</dbReference>
<dbReference type="InterPro" id="IPR029052">
    <property type="entry name" value="Metallo-depent_PP-like"/>
</dbReference>
<keyword evidence="9" id="KW-1185">Reference proteome</keyword>
<dbReference type="GO" id="GO:0016020">
    <property type="term" value="C:membrane"/>
    <property type="evidence" value="ECO:0007669"/>
    <property type="project" value="GOC"/>
</dbReference>
<dbReference type="GO" id="GO:0009245">
    <property type="term" value="P:lipid A biosynthetic process"/>
    <property type="evidence" value="ECO:0007669"/>
    <property type="project" value="TreeGrafter"/>
</dbReference>
<evidence type="ECO:0000256" key="2">
    <source>
        <dbReference type="ARBA" id="ARBA00022519"/>
    </source>
</evidence>
<accession>A0A2A8CYH2</accession>
<organism evidence="8 9">
    <name type="scientific">Longibacter salinarum</name>
    <dbReference type="NCBI Taxonomy" id="1850348"/>
    <lineage>
        <taxon>Bacteria</taxon>
        <taxon>Pseudomonadati</taxon>
        <taxon>Rhodothermota</taxon>
        <taxon>Rhodothermia</taxon>
        <taxon>Rhodothermales</taxon>
        <taxon>Salisaetaceae</taxon>
        <taxon>Longibacter</taxon>
    </lineage>
</organism>
<dbReference type="PANTHER" id="PTHR34990">
    <property type="entry name" value="UDP-2,3-DIACYLGLUCOSAMINE HYDROLASE-RELATED"/>
    <property type="match status" value="1"/>
</dbReference>
<dbReference type="OrthoDB" id="9802481at2"/>
<feature type="region of interest" description="Disordered" evidence="6">
    <location>
        <begin position="277"/>
        <end position="321"/>
    </location>
</feature>
<keyword evidence="5" id="KW-0464">Manganese</keyword>
<reference evidence="8 9" key="1">
    <citation type="submission" date="2017-10" db="EMBL/GenBank/DDBJ databases">
        <title>Draft genome of Longibacter Salinarum.</title>
        <authorList>
            <person name="Goh K.M."/>
            <person name="Shamsir M.S."/>
            <person name="Lim S.W."/>
        </authorList>
    </citation>
    <scope>NUCLEOTIDE SEQUENCE [LARGE SCALE GENOMIC DNA]</scope>
    <source>
        <strain evidence="8 9">KCTC 52045</strain>
    </source>
</reference>
<keyword evidence="1" id="KW-1003">Cell membrane</keyword>
<dbReference type="CDD" id="cd07398">
    <property type="entry name" value="MPP_YbbF-LpxH"/>
    <property type="match status" value="1"/>
</dbReference>
<evidence type="ECO:0000256" key="6">
    <source>
        <dbReference type="SAM" id="MobiDB-lite"/>
    </source>
</evidence>
<proteinExistence type="predicted"/>
<keyword evidence="2" id="KW-0997">Cell inner membrane</keyword>